<accession>A0AAD3SJQ2</accession>
<gene>
    <name evidence="4" type="ORF">Nepgr_013742</name>
</gene>
<organism evidence="4 5">
    <name type="scientific">Nepenthes gracilis</name>
    <name type="common">Slender pitcher plant</name>
    <dbReference type="NCBI Taxonomy" id="150966"/>
    <lineage>
        <taxon>Eukaryota</taxon>
        <taxon>Viridiplantae</taxon>
        <taxon>Streptophyta</taxon>
        <taxon>Embryophyta</taxon>
        <taxon>Tracheophyta</taxon>
        <taxon>Spermatophyta</taxon>
        <taxon>Magnoliopsida</taxon>
        <taxon>eudicotyledons</taxon>
        <taxon>Gunneridae</taxon>
        <taxon>Pentapetalae</taxon>
        <taxon>Caryophyllales</taxon>
        <taxon>Nepenthaceae</taxon>
        <taxon>Nepenthes</taxon>
    </lineage>
</organism>
<evidence type="ECO:0000256" key="2">
    <source>
        <dbReference type="SAM" id="MobiDB-lite"/>
    </source>
</evidence>
<keyword evidence="5" id="KW-1185">Reference proteome</keyword>
<dbReference type="PANTHER" id="PTHR31731">
    <property type="match status" value="1"/>
</dbReference>
<dbReference type="InterPro" id="IPR051636">
    <property type="entry name" value="Plant_LTP/defense-related"/>
</dbReference>
<evidence type="ECO:0000256" key="1">
    <source>
        <dbReference type="ARBA" id="ARBA00022729"/>
    </source>
</evidence>
<dbReference type="EMBL" id="BSYO01000011">
    <property type="protein sequence ID" value="GMH11901.1"/>
    <property type="molecule type" value="Genomic_DNA"/>
</dbReference>
<feature type="region of interest" description="Disordered" evidence="2">
    <location>
        <begin position="143"/>
        <end position="167"/>
    </location>
</feature>
<dbReference type="Gene3D" id="1.10.110.10">
    <property type="entry name" value="Plant lipid-transfer and hydrophobic proteins"/>
    <property type="match status" value="1"/>
</dbReference>
<sequence length="367" mass="38244">MLTFERKITALHEILSACHANIPEGNKRSQQRRGYDARHRVTLRLLATWFDIPWVKLEAIETMIAPTLGTLIPVIGASGFAAAASTAGTVAGSVAIAASFGAAGAGLIGSKMAPKGGQLPVLIFRIGQLAVFNVPAEFTTMDGRRHREAESKAVGQPEADRGGSWKPDASVVNNDNLMLVHSELGGKAMCEDVDVVDATADLDFAALSFKQEQRRCTGIETSRPNHLSATIFVTVILSLLFCTTLCNACGGHPTCSLPSPPPPKPPKPCPSPPPVVVSPPAPPSCPRDALKLGVCADLLGLVNVVIGAPPSGSECCALLEGLVDLEAALCLCTAIKANVLGIHLDVPVALSVLLSACQKSVPPGFTC</sequence>
<dbReference type="SUPFAM" id="SSF47699">
    <property type="entry name" value="Bifunctional inhibitor/lipid-transfer protein/seed storage 2S albumin"/>
    <property type="match status" value="1"/>
</dbReference>
<feature type="domain" description="Bifunctional inhibitor/plant lipid transfer protein/seed storage helical" evidence="3">
    <location>
        <begin position="285"/>
        <end position="367"/>
    </location>
</feature>
<evidence type="ECO:0000313" key="4">
    <source>
        <dbReference type="EMBL" id="GMH11901.1"/>
    </source>
</evidence>
<dbReference type="CDD" id="cd01958">
    <property type="entry name" value="HPS_like"/>
    <property type="match status" value="1"/>
</dbReference>
<keyword evidence="1" id="KW-0732">Signal</keyword>
<dbReference type="InterPro" id="IPR027923">
    <property type="entry name" value="Hydrophob_seed_dom"/>
</dbReference>
<evidence type="ECO:0000259" key="3">
    <source>
        <dbReference type="SMART" id="SM00499"/>
    </source>
</evidence>
<dbReference type="AlphaFoldDB" id="A0AAD3SJQ2"/>
<comment type="caution">
    <text evidence="4">The sequence shown here is derived from an EMBL/GenBank/DDBJ whole genome shotgun (WGS) entry which is preliminary data.</text>
</comment>
<dbReference type="InterPro" id="IPR016140">
    <property type="entry name" value="Bifunc_inhib/LTP/seed_store"/>
</dbReference>
<protein>
    <recommendedName>
        <fullName evidence="3">Bifunctional inhibitor/plant lipid transfer protein/seed storage helical domain-containing protein</fullName>
    </recommendedName>
</protein>
<dbReference type="InterPro" id="IPR036312">
    <property type="entry name" value="Bifun_inhib/LTP/seed_sf"/>
</dbReference>
<proteinExistence type="predicted"/>
<dbReference type="Proteomes" id="UP001279734">
    <property type="component" value="Unassembled WGS sequence"/>
</dbReference>
<name>A0AAD3SJQ2_NEPGR</name>
<reference evidence="4" key="1">
    <citation type="submission" date="2023-05" db="EMBL/GenBank/DDBJ databases">
        <title>Nepenthes gracilis genome sequencing.</title>
        <authorList>
            <person name="Fukushima K."/>
        </authorList>
    </citation>
    <scope>NUCLEOTIDE SEQUENCE</scope>
    <source>
        <strain evidence="4">SING2019-196</strain>
    </source>
</reference>
<dbReference type="SMART" id="SM00499">
    <property type="entry name" value="AAI"/>
    <property type="match status" value="1"/>
</dbReference>
<dbReference type="FunFam" id="1.10.110.10:FF:000003">
    <property type="entry name" value="pEARLI1-like lipid transfer protein 1"/>
    <property type="match status" value="1"/>
</dbReference>
<dbReference type="Pfam" id="PF14547">
    <property type="entry name" value="Hydrophob_seed"/>
    <property type="match status" value="1"/>
</dbReference>
<evidence type="ECO:0000313" key="5">
    <source>
        <dbReference type="Proteomes" id="UP001279734"/>
    </source>
</evidence>